<dbReference type="Gene3D" id="1.20.1280.50">
    <property type="match status" value="1"/>
</dbReference>
<dbReference type="InterPro" id="IPR050796">
    <property type="entry name" value="SCF_F-box_component"/>
</dbReference>
<dbReference type="FunFam" id="1.20.1280.50:FF:000008">
    <property type="entry name" value="F-box only protein 6"/>
    <property type="match status" value="1"/>
</dbReference>
<dbReference type="SMART" id="SM00256">
    <property type="entry name" value="FBOX"/>
    <property type="match status" value="1"/>
</dbReference>
<keyword evidence="4" id="KW-1185">Reference proteome</keyword>
<dbReference type="InterPro" id="IPR015943">
    <property type="entry name" value="WD40/YVTN_repeat-like_dom_sf"/>
</dbReference>
<dbReference type="InterPro" id="IPR011043">
    <property type="entry name" value="Gal_Oxase/kelch_b-propeller"/>
</dbReference>
<reference evidence="3" key="2">
    <citation type="submission" date="2023-04" db="EMBL/GenBank/DDBJ databases">
        <authorList>
            <person name="Bruccoleri R.E."/>
            <person name="Oakeley E.J."/>
            <person name="Faust A.-M."/>
            <person name="Dessus-Babus S."/>
            <person name="Altorfer M."/>
            <person name="Burckhardt D."/>
            <person name="Oertli M."/>
            <person name="Naumann U."/>
            <person name="Petersen F."/>
            <person name="Wong J."/>
        </authorList>
    </citation>
    <scope>NUCLEOTIDE SEQUENCE</scope>
    <source>
        <strain evidence="3">GSM-AAB239-AS_SAM_17_03QT</strain>
        <tissue evidence="3">Leaf</tissue>
    </source>
</reference>
<dbReference type="AlphaFoldDB" id="A0AAX6F0C9"/>
<evidence type="ECO:0000313" key="4">
    <source>
        <dbReference type="Proteomes" id="UP001140949"/>
    </source>
</evidence>
<name>A0AAX6F0C9_IRIPA</name>
<proteinExistence type="predicted"/>
<dbReference type="InterPro" id="IPR001810">
    <property type="entry name" value="F-box_dom"/>
</dbReference>
<evidence type="ECO:0000259" key="2">
    <source>
        <dbReference type="PROSITE" id="PS50181"/>
    </source>
</evidence>
<organism evidence="3 4">
    <name type="scientific">Iris pallida</name>
    <name type="common">Sweet iris</name>
    <dbReference type="NCBI Taxonomy" id="29817"/>
    <lineage>
        <taxon>Eukaryota</taxon>
        <taxon>Viridiplantae</taxon>
        <taxon>Streptophyta</taxon>
        <taxon>Embryophyta</taxon>
        <taxon>Tracheophyta</taxon>
        <taxon>Spermatophyta</taxon>
        <taxon>Magnoliopsida</taxon>
        <taxon>Liliopsida</taxon>
        <taxon>Asparagales</taxon>
        <taxon>Iridaceae</taxon>
        <taxon>Iridoideae</taxon>
        <taxon>Irideae</taxon>
        <taxon>Iris</taxon>
    </lineage>
</organism>
<keyword evidence="1" id="KW-0677">Repeat</keyword>
<dbReference type="Pfam" id="PF00646">
    <property type="entry name" value="F-box"/>
    <property type="match status" value="1"/>
</dbReference>
<gene>
    <name evidence="3" type="ORF">M6B38_162145</name>
</gene>
<dbReference type="EMBL" id="JANAVB010033016">
    <property type="protein sequence ID" value="KAJ6809579.1"/>
    <property type="molecule type" value="Genomic_DNA"/>
</dbReference>
<evidence type="ECO:0000256" key="1">
    <source>
        <dbReference type="ARBA" id="ARBA00022737"/>
    </source>
</evidence>
<dbReference type="SUPFAM" id="SSF50965">
    <property type="entry name" value="Galactose oxidase, central domain"/>
    <property type="match status" value="1"/>
</dbReference>
<comment type="caution">
    <text evidence="3">The sequence shown here is derived from an EMBL/GenBank/DDBJ whole genome shotgun (WGS) entry which is preliminary data.</text>
</comment>
<sequence length="445" mass="49126">MLLQKERTHLSFFPSLAFFLSLSPTNTETPKQFKPLHKISYLNMTNSVMANTRKRKSQAFPLDDLNQDLLEKVLSRLPASSFFRLRAVCRRWNSTAASATFRLACSEVPSRDPWFLMSGQDPDRPTTVYDSGERIWRVLDRPTFFRQDGLSKPPAIPVASSGGLVCFRTPPGQLIVCNPVTGACREIPRPDGYGSIEPLHAIAMSSSGDAYRIVLVFGELPELKFRVFDSSKNRWEDEAALRRAIGSASPESDTVYFLSKAGDVVASDMMQRSPTKQYSSVLTAGGGGQEVVHFLGRSGTVLACDLSLGTFDERPGPLPAFFEHSIDVVECGGEVLAFVLSEMLETASLRVWRFSEGARSWQHVAAMPPSMSHEFYGRKADINCVGCGGGGSILICVNSPESSSRYVMCNLLEEEWVELPKCVVNGRTEEFVSAFSFEPRVEASA</sequence>
<dbReference type="Proteomes" id="UP001140949">
    <property type="component" value="Unassembled WGS sequence"/>
</dbReference>
<protein>
    <submittedName>
        <fullName evidence="3">F-box only protein 13</fullName>
    </submittedName>
</protein>
<dbReference type="PANTHER" id="PTHR31672:SF7">
    <property type="entry name" value="F-BOX DOMAIN-CONTAINING PROTEIN"/>
    <property type="match status" value="1"/>
</dbReference>
<dbReference type="Gene3D" id="2.130.10.10">
    <property type="entry name" value="YVTN repeat-like/Quinoprotein amine dehydrogenase"/>
    <property type="match status" value="1"/>
</dbReference>
<dbReference type="PANTHER" id="PTHR31672">
    <property type="entry name" value="BNACNNG10540D PROTEIN"/>
    <property type="match status" value="1"/>
</dbReference>
<accession>A0AAX6F0C9</accession>
<dbReference type="CDD" id="cd22157">
    <property type="entry name" value="F-box_AtFBW1-like"/>
    <property type="match status" value="1"/>
</dbReference>
<dbReference type="SUPFAM" id="SSF81383">
    <property type="entry name" value="F-box domain"/>
    <property type="match status" value="1"/>
</dbReference>
<feature type="domain" description="F-box" evidence="2">
    <location>
        <begin position="59"/>
        <end position="104"/>
    </location>
</feature>
<dbReference type="PROSITE" id="PS50181">
    <property type="entry name" value="FBOX"/>
    <property type="match status" value="1"/>
</dbReference>
<dbReference type="InterPro" id="IPR036047">
    <property type="entry name" value="F-box-like_dom_sf"/>
</dbReference>
<evidence type="ECO:0000313" key="3">
    <source>
        <dbReference type="EMBL" id="KAJ6809579.1"/>
    </source>
</evidence>
<reference evidence="3" key="1">
    <citation type="journal article" date="2023" name="GigaByte">
        <title>Genome assembly of the bearded iris, Iris pallida Lam.</title>
        <authorList>
            <person name="Bruccoleri R.E."/>
            <person name="Oakeley E.J."/>
            <person name="Faust A.M.E."/>
            <person name="Altorfer M."/>
            <person name="Dessus-Babus S."/>
            <person name="Burckhardt D."/>
            <person name="Oertli M."/>
            <person name="Naumann U."/>
            <person name="Petersen F."/>
            <person name="Wong J."/>
        </authorList>
    </citation>
    <scope>NUCLEOTIDE SEQUENCE</scope>
    <source>
        <strain evidence="3">GSM-AAB239-AS_SAM_17_03QT</strain>
    </source>
</reference>